<dbReference type="InterPro" id="IPR050696">
    <property type="entry name" value="FtsA/MreB"/>
</dbReference>
<proteinExistence type="predicted"/>
<accession>A0ABX8RAB3</accession>
<reference evidence="1" key="1">
    <citation type="submission" date="2021-07" db="EMBL/GenBank/DDBJ databases">
        <title>Complete genome sequence of Crassaminicella sp. 143-21, isolated from a deep-sea hydrothermal vent.</title>
        <authorList>
            <person name="Li X."/>
        </authorList>
    </citation>
    <scope>NUCLEOTIDE SEQUENCE</scope>
    <source>
        <strain evidence="1">143-21</strain>
    </source>
</reference>
<dbReference type="PANTHER" id="PTHR32432:SF3">
    <property type="entry name" value="ETHANOLAMINE UTILIZATION PROTEIN EUTJ"/>
    <property type="match status" value="1"/>
</dbReference>
<name>A0ABX8RAB3_9CLOT</name>
<dbReference type="PIRSF" id="PIRSF019169">
    <property type="entry name" value="PilM"/>
    <property type="match status" value="1"/>
</dbReference>
<sequence>MFFKSILSIDIGNYWIKIVIGKKQKQQLIIENTILLPTPHFSIHCGKILDLEKIKNTISPFLNKQELVGRKVVFSLESPSMIKRELILPYTKQKHFKRMLSYEIQQHFPTNLEQYIIQYRKIEDLYEGNIKKARVLVVALPKKIIKDYLILSKQLKIIPICLETHASAISKLLNNNIQINKLIIQNKTICLIDLGYENITIKIFEDGIYQLSQLISLKEKNIKNYNAWLNEISRILEFYNSRKIENKIDKIYIYGGHANEKRIVQTINDYFHIPVSKIEKVNNIKIENTNNFDLSLYLNAIAAIIRK</sequence>
<evidence type="ECO:0000313" key="2">
    <source>
        <dbReference type="Proteomes" id="UP000886818"/>
    </source>
</evidence>
<evidence type="ECO:0000313" key="1">
    <source>
        <dbReference type="EMBL" id="QXM06004.1"/>
    </source>
</evidence>
<organism evidence="1 2">
    <name type="scientific">Crassaminicella indica</name>
    <dbReference type="NCBI Taxonomy" id="2855394"/>
    <lineage>
        <taxon>Bacteria</taxon>
        <taxon>Bacillati</taxon>
        <taxon>Bacillota</taxon>
        <taxon>Clostridia</taxon>
        <taxon>Eubacteriales</taxon>
        <taxon>Clostridiaceae</taxon>
        <taxon>Crassaminicella</taxon>
    </lineage>
</organism>
<dbReference type="PANTHER" id="PTHR32432">
    <property type="entry name" value="CELL DIVISION PROTEIN FTSA-RELATED"/>
    <property type="match status" value="1"/>
</dbReference>
<dbReference type="InterPro" id="IPR005883">
    <property type="entry name" value="PilM"/>
</dbReference>
<dbReference type="RefSeq" id="WP_218282701.1">
    <property type="nucleotide sequence ID" value="NZ_CP078093.1"/>
</dbReference>
<dbReference type="Proteomes" id="UP000886818">
    <property type="component" value="Chromosome"/>
</dbReference>
<dbReference type="EMBL" id="CP078093">
    <property type="protein sequence ID" value="QXM06004.1"/>
    <property type="molecule type" value="Genomic_DNA"/>
</dbReference>
<gene>
    <name evidence="1" type="primary">pilM</name>
    <name evidence="1" type="ORF">KVH43_11685</name>
</gene>
<protein>
    <submittedName>
        <fullName evidence="1">Pilus assembly protein PilM</fullName>
    </submittedName>
</protein>
<keyword evidence="2" id="KW-1185">Reference proteome</keyword>
<dbReference type="Pfam" id="PF11104">
    <property type="entry name" value="PilM_2"/>
    <property type="match status" value="1"/>
</dbReference>